<dbReference type="AlphaFoldDB" id="A0A7W5E5K5"/>
<evidence type="ECO:0000313" key="1">
    <source>
        <dbReference type="EMBL" id="MBB3210620.1"/>
    </source>
</evidence>
<accession>A0A7W5E5K5</accession>
<keyword evidence="2" id="KW-1185">Reference proteome</keyword>
<gene>
    <name evidence="1" type="ORF">FHS27_006468</name>
</gene>
<dbReference type="EMBL" id="JACHXU010000045">
    <property type="protein sequence ID" value="MBB3210620.1"/>
    <property type="molecule type" value="Genomic_DNA"/>
</dbReference>
<dbReference type="Proteomes" id="UP000536179">
    <property type="component" value="Unassembled WGS sequence"/>
</dbReference>
<name>A0A7W5E5K5_9BACT</name>
<protein>
    <submittedName>
        <fullName evidence="1">Uncharacterized protein</fullName>
    </submittedName>
</protein>
<proteinExistence type="predicted"/>
<comment type="caution">
    <text evidence="1">The sequence shown here is derived from an EMBL/GenBank/DDBJ whole genome shotgun (WGS) entry which is preliminary data.</text>
</comment>
<evidence type="ECO:0000313" key="2">
    <source>
        <dbReference type="Proteomes" id="UP000536179"/>
    </source>
</evidence>
<sequence length="50" mass="5618">MRASCPVCGGILPPMANWRFKRRSLRSSVSPMQIGTSTEVPTAWLHFSLR</sequence>
<organism evidence="1 2">
    <name type="scientific">Aporhodopirellula rubra</name>
    <dbReference type="NCBI Taxonomy" id="980271"/>
    <lineage>
        <taxon>Bacteria</taxon>
        <taxon>Pseudomonadati</taxon>
        <taxon>Planctomycetota</taxon>
        <taxon>Planctomycetia</taxon>
        <taxon>Pirellulales</taxon>
        <taxon>Pirellulaceae</taxon>
        <taxon>Aporhodopirellula</taxon>
    </lineage>
</organism>
<reference evidence="1 2" key="1">
    <citation type="submission" date="2020-08" db="EMBL/GenBank/DDBJ databases">
        <title>Genomic Encyclopedia of Type Strains, Phase III (KMG-III): the genomes of soil and plant-associated and newly described type strains.</title>
        <authorList>
            <person name="Whitman W."/>
        </authorList>
    </citation>
    <scope>NUCLEOTIDE SEQUENCE [LARGE SCALE GENOMIC DNA]</scope>
    <source>
        <strain evidence="1 2">CECT 8075</strain>
    </source>
</reference>